<sequence>MLWSGSGQGSSSDERAKTSQSTPSDRQFRVPTDRWWPFAARETACERSDPGSGIPPRERRPDPLAARMPSRGLRVRAQP</sequence>
<feature type="region of interest" description="Disordered" evidence="1">
    <location>
        <begin position="1"/>
        <end position="79"/>
    </location>
</feature>
<dbReference type="EMBL" id="CP014989">
    <property type="protein sequence ID" value="ANS79263.1"/>
    <property type="molecule type" value="Genomic_DNA"/>
</dbReference>
<evidence type="ECO:0000313" key="3">
    <source>
        <dbReference type="Proteomes" id="UP000092482"/>
    </source>
</evidence>
<protein>
    <submittedName>
        <fullName evidence="2">Uncharacterized protein</fullName>
    </submittedName>
</protein>
<dbReference type="KEGG" id="serj:SGUI_1867"/>
<evidence type="ECO:0000256" key="1">
    <source>
        <dbReference type="SAM" id="MobiDB-lite"/>
    </source>
</evidence>
<name>A0A1B1NCW2_9MICO</name>
<keyword evidence="3" id="KW-1185">Reference proteome</keyword>
<organism evidence="2 3">
    <name type="scientific">Serinicoccus hydrothermalis</name>
    <dbReference type="NCBI Taxonomy" id="1758689"/>
    <lineage>
        <taxon>Bacteria</taxon>
        <taxon>Bacillati</taxon>
        <taxon>Actinomycetota</taxon>
        <taxon>Actinomycetes</taxon>
        <taxon>Micrococcales</taxon>
        <taxon>Ornithinimicrobiaceae</taxon>
        <taxon>Serinicoccus</taxon>
    </lineage>
</organism>
<dbReference type="AlphaFoldDB" id="A0A1B1NCW2"/>
<dbReference type="Proteomes" id="UP000092482">
    <property type="component" value="Chromosome"/>
</dbReference>
<reference evidence="2 3" key="1">
    <citation type="submission" date="2016-03" db="EMBL/GenBank/DDBJ databases">
        <title>Shallow-sea hydrothermal system.</title>
        <authorList>
            <person name="Tang K."/>
        </authorList>
    </citation>
    <scope>NUCLEOTIDE SEQUENCE [LARGE SCALE GENOMIC DNA]</scope>
    <source>
        <strain evidence="2 3">JLT9</strain>
    </source>
</reference>
<evidence type="ECO:0000313" key="2">
    <source>
        <dbReference type="EMBL" id="ANS79263.1"/>
    </source>
</evidence>
<gene>
    <name evidence="2" type="ORF">SGUI_1867</name>
</gene>
<dbReference type="STRING" id="1758689.SGUI_1867"/>
<accession>A0A1B1NCW2</accession>
<proteinExistence type="predicted"/>